<keyword evidence="6" id="KW-0963">Cytoplasm</keyword>
<accession>A0A0W4ZBN5</accession>
<gene>
    <name evidence="7" type="ORF">T552_03121</name>
</gene>
<evidence type="ECO:0000313" key="7">
    <source>
        <dbReference type="EMBL" id="KTW25848.1"/>
    </source>
</evidence>
<comment type="similarity">
    <text evidence="1 6">Belongs to the DTD family.</text>
</comment>
<dbReference type="PANTHER" id="PTHR10472:SF5">
    <property type="entry name" value="D-AMINOACYL-TRNA DEACYLASE 1"/>
    <property type="match status" value="1"/>
</dbReference>
<keyword evidence="6" id="KW-0694">RNA-binding</keyword>
<comment type="subcellular location">
    <subcellularLocation>
        <location evidence="6">Cytoplasm</location>
    </subcellularLocation>
</comment>
<sequence>MRTVIQRVTSANVTVNNQKISSISQGLVVLIGISKDDTSMDADNLVKTITKLKIFDELKDGEQKRWSQTIKDIQGEILCVSQFTLQAKLKKSKPDFHTAAKGPEAKILYTEILDKFRKILGEDKIKDGIFGAMMEVHLVNDGPVTINYDTRI</sequence>
<evidence type="ECO:0000256" key="5">
    <source>
        <dbReference type="ARBA" id="ARBA00048018"/>
    </source>
</evidence>
<dbReference type="SUPFAM" id="SSF69500">
    <property type="entry name" value="DTD-like"/>
    <property type="match status" value="1"/>
</dbReference>
<dbReference type="NCBIfam" id="TIGR00256">
    <property type="entry name" value="D-aminoacyl-tRNA deacylase"/>
    <property type="match status" value="1"/>
</dbReference>
<name>A0A0W4ZBN5_PNEC8</name>
<proteinExistence type="inferred from homology"/>
<evidence type="ECO:0000256" key="4">
    <source>
        <dbReference type="ARBA" id="ARBA00047676"/>
    </source>
</evidence>
<dbReference type="GO" id="GO:1900832">
    <property type="term" value="P:D-leucine catabolic process"/>
    <property type="evidence" value="ECO:0007669"/>
    <property type="project" value="EnsemblFungi"/>
</dbReference>
<dbReference type="VEuPathDB" id="FungiDB:T552_03121"/>
<dbReference type="EMBL" id="LFVZ01000015">
    <property type="protein sequence ID" value="KTW25848.1"/>
    <property type="molecule type" value="Genomic_DNA"/>
</dbReference>
<dbReference type="GO" id="GO:0000049">
    <property type="term" value="F:tRNA binding"/>
    <property type="evidence" value="ECO:0007669"/>
    <property type="project" value="UniProtKB-KW"/>
</dbReference>
<dbReference type="Gene3D" id="3.50.80.10">
    <property type="entry name" value="D-tyrosyl-tRNA(Tyr) deacylase"/>
    <property type="match status" value="1"/>
</dbReference>
<dbReference type="GeneID" id="28937839"/>
<dbReference type="InterPro" id="IPR003732">
    <property type="entry name" value="Daa-tRNA_deacyls_DTD"/>
</dbReference>
<comment type="caution">
    <text evidence="7">The sequence shown here is derived from an EMBL/GenBank/DDBJ whole genome shotgun (WGS) entry which is preliminary data.</text>
</comment>
<reference evidence="8" key="1">
    <citation type="journal article" date="2016" name="Nat. Commun.">
        <title>Genome analysis of three Pneumocystis species reveals adaptation mechanisms to life exclusively in mammalian hosts.</title>
        <authorList>
            <person name="Ma L."/>
            <person name="Chen Z."/>
            <person name="Huang D.W."/>
            <person name="Kutty G."/>
            <person name="Ishihara M."/>
            <person name="Wang H."/>
            <person name="Abouelleil A."/>
            <person name="Bishop L."/>
            <person name="Davey E."/>
            <person name="Deng R."/>
            <person name="Deng X."/>
            <person name="Fan L."/>
            <person name="Fantoni G."/>
            <person name="Fitzgerald M."/>
            <person name="Gogineni E."/>
            <person name="Goldberg J.M."/>
            <person name="Handley G."/>
            <person name="Hu X."/>
            <person name="Huber C."/>
            <person name="Jiao X."/>
            <person name="Jones K."/>
            <person name="Levin J.Z."/>
            <person name="Liu Y."/>
            <person name="Macdonald P."/>
            <person name="Melnikov A."/>
            <person name="Raley C."/>
            <person name="Sassi M."/>
            <person name="Sherman B.T."/>
            <person name="Song X."/>
            <person name="Sykes S."/>
            <person name="Tran B."/>
            <person name="Walsh L."/>
            <person name="Xia Y."/>
            <person name="Yang J."/>
            <person name="Young S."/>
            <person name="Zeng Q."/>
            <person name="Zheng X."/>
            <person name="Stephens R."/>
            <person name="Nusbaum C."/>
            <person name="Birren B.W."/>
            <person name="Azadi P."/>
            <person name="Lempicki R.A."/>
            <person name="Cuomo C.A."/>
            <person name="Kovacs J.A."/>
        </authorList>
    </citation>
    <scope>NUCLEOTIDE SEQUENCE [LARGE SCALE GENOMIC DNA]</scope>
    <source>
        <strain evidence="8">B80</strain>
    </source>
</reference>
<dbReference type="GO" id="GO:0005737">
    <property type="term" value="C:cytoplasm"/>
    <property type="evidence" value="ECO:0007669"/>
    <property type="project" value="UniProtKB-SubCell"/>
</dbReference>
<evidence type="ECO:0000256" key="3">
    <source>
        <dbReference type="ARBA" id="ARBA00020007"/>
    </source>
</evidence>
<dbReference type="InterPro" id="IPR023509">
    <property type="entry name" value="DTD-like_sf"/>
</dbReference>
<dbReference type="Pfam" id="PF02580">
    <property type="entry name" value="Tyr_Deacylase"/>
    <property type="match status" value="1"/>
</dbReference>
<evidence type="ECO:0000313" key="8">
    <source>
        <dbReference type="Proteomes" id="UP000054454"/>
    </source>
</evidence>
<comment type="catalytic activity">
    <reaction evidence="5">
        <text>a D-aminoacyl-tRNA + H2O = a tRNA + a D-alpha-amino acid + H(+)</text>
        <dbReference type="Rhea" id="RHEA:13953"/>
        <dbReference type="Rhea" id="RHEA-COMP:10123"/>
        <dbReference type="Rhea" id="RHEA-COMP:10124"/>
        <dbReference type="ChEBI" id="CHEBI:15377"/>
        <dbReference type="ChEBI" id="CHEBI:15378"/>
        <dbReference type="ChEBI" id="CHEBI:59871"/>
        <dbReference type="ChEBI" id="CHEBI:78442"/>
        <dbReference type="ChEBI" id="CHEBI:79333"/>
        <dbReference type="EC" id="3.1.1.96"/>
    </reaction>
</comment>
<keyword evidence="6" id="KW-0378">Hydrolase</keyword>
<dbReference type="GO" id="GO:1900829">
    <property type="term" value="P:D-tyrosine catabolic process"/>
    <property type="evidence" value="ECO:0007669"/>
    <property type="project" value="EnsemblFungi"/>
</dbReference>
<dbReference type="OrthoDB" id="275783at2759"/>
<keyword evidence="8" id="KW-1185">Reference proteome</keyword>
<dbReference type="AlphaFoldDB" id="A0A0W4ZBN5"/>
<dbReference type="RefSeq" id="XP_018224428.1">
    <property type="nucleotide sequence ID" value="XM_018371636.1"/>
</dbReference>
<evidence type="ECO:0000256" key="1">
    <source>
        <dbReference type="ARBA" id="ARBA00009673"/>
    </source>
</evidence>
<protein>
    <recommendedName>
        <fullName evidence="3 6">D-aminoacyl-tRNA deacylase</fullName>
        <ecNumber evidence="2 6">3.1.1.96</ecNumber>
    </recommendedName>
</protein>
<comment type="catalytic activity">
    <reaction evidence="4">
        <text>glycyl-tRNA(Ala) + H2O = tRNA(Ala) + glycine + H(+)</text>
        <dbReference type="Rhea" id="RHEA:53744"/>
        <dbReference type="Rhea" id="RHEA-COMP:9657"/>
        <dbReference type="Rhea" id="RHEA-COMP:13640"/>
        <dbReference type="ChEBI" id="CHEBI:15377"/>
        <dbReference type="ChEBI" id="CHEBI:15378"/>
        <dbReference type="ChEBI" id="CHEBI:57305"/>
        <dbReference type="ChEBI" id="CHEBI:78442"/>
        <dbReference type="ChEBI" id="CHEBI:78522"/>
        <dbReference type="EC" id="3.1.1.96"/>
    </reaction>
</comment>
<dbReference type="GO" id="GO:0097358">
    <property type="term" value="F:D-leucyl-tRNA(Leu) deacylase activity"/>
    <property type="evidence" value="ECO:0007669"/>
    <property type="project" value="EnsemblFungi"/>
</dbReference>
<dbReference type="EC" id="3.1.1.96" evidence="2 6"/>
<organism evidence="7 8">
    <name type="scientific">Pneumocystis carinii (strain B80)</name>
    <name type="common">Rat pneumocystis pneumonia agent</name>
    <name type="synonym">Pneumocystis carinii f. sp. carinii</name>
    <dbReference type="NCBI Taxonomy" id="1408658"/>
    <lineage>
        <taxon>Eukaryota</taxon>
        <taxon>Fungi</taxon>
        <taxon>Dikarya</taxon>
        <taxon>Ascomycota</taxon>
        <taxon>Taphrinomycotina</taxon>
        <taxon>Pneumocystomycetes</taxon>
        <taxon>Pneumocystaceae</taxon>
        <taxon>Pneumocystis</taxon>
    </lineage>
</organism>
<dbReference type="FunFam" id="3.50.80.10:FF:000001">
    <property type="entry name" value="D-aminoacyl-tRNA deacylase"/>
    <property type="match status" value="1"/>
</dbReference>
<keyword evidence="6" id="KW-0820">tRNA-binding</keyword>
<dbReference type="Proteomes" id="UP000054454">
    <property type="component" value="Unassembled WGS sequence"/>
</dbReference>
<dbReference type="GO" id="GO:0051500">
    <property type="term" value="F:D-tyrosyl-tRNA(Tyr) deacylase activity"/>
    <property type="evidence" value="ECO:0007669"/>
    <property type="project" value="EnsemblFungi"/>
</dbReference>
<evidence type="ECO:0000256" key="6">
    <source>
        <dbReference type="RuleBase" id="RU003470"/>
    </source>
</evidence>
<dbReference type="GO" id="GO:0106026">
    <property type="term" value="F:Gly-tRNA(Ala) deacylase activity"/>
    <property type="evidence" value="ECO:0007669"/>
    <property type="project" value="RHEA"/>
</dbReference>
<dbReference type="PANTHER" id="PTHR10472">
    <property type="entry name" value="D-TYROSYL-TRNA TYR DEACYLASE"/>
    <property type="match status" value="1"/>
</dbReference>
<evidence type="ECO:0000256" key="2">
    <source>
        <dbReference type="ARBA" id="ARBA00013056"/>
    </source>
</evidence>